<reference evidence="9 10" key="1">
    <citation type="journal article" date="2014" name="Int. J. Syst. Evol. Microbiol.">
        <title>Listeria floridensis sp. nov., Listeria aquatica sp. nov., Listeria cornellensis sp. nov., Listeria riparia sp. nov. and Listeria grandensis sp. nov., from agricultural and natural environments.</title>
        <authorList>
            <person name="den Bakker H.C."/>
            <person name="Warchocki S."/>
            <person name="Wright E.M."/>
            <person name="Allred A.F."/>
            <person name="Ahlstrom C."/>
            <person name="Manuel C.S."/>
            <person name="Stasiewicz M.J."/>
            <person name="Burrell A."/>
            <person name="Roof S."/>
            <person name="Strawn L."/>
            <person name="Fortes E.D."/>
            <person name="Nightingale K.K."/>
            <person name="Kephart D."/>
            <person name="Wiedmann M."/>
        </authorList>
    </citation>
    <scope>NUCLEOTIDE SEQUENCE [LARGE SCALE GENOMIC DNA]</scope>
    <source>
        <strain evidence="9 10">FSL S10-1187</strain>
    </source>
</reference>
<dbReference type="CDD" id="cd05564">
    <property type="entry name" value="PTS_IIB_chitobiose_lichenan"/>
    <property type="match status" value="1"/>
</dbReference>
<dbReference type="RefSeq" id="WP_036097367.1">
    <property type="nucleotide sequence ID" value="NZ_AODF01000016.1"/>
</dbReference>
<dbReference type="Pfam" id="PF02302">
    <property type="entry name" value="PTS_IIB"/>
    <property type="match status" value="1"/>
</dbReference>
<protein>
    <submittedName>
        <fullName evidence="9">PTS system cellobiose-specific transporter subunit IIB</fullName>
    </submittedName>
</protein>
<evidence type="ECO:0000313" key="9">
    <source>
        <dbReference type="EMBL" id="EUJ31686.1"/>
    </source>
</evidence>
<evidence type="ECO:0000313" key="10">
    <source>
        <dbReference type="Proteomes" id="UP000019249"/>
    </source>
</evidence>
<keyword evidence="1" id="KW-0813">Transport</keyword>
<dbReference type="Gene3D" id="3.40.50.2300">
    <property type="match status" value="1"/>
</dbReference>
<evidence type="ECO:0000256" key="4">
    <source>
        <dbReference type="ARBA" id="ARBA00022679"/>
    </source>
</evidence>
<keyword evidence="5" id="KW-0598">Phosphotransferase system</keyword>
<sequence>MKKILLVCAAGMSTSLLVERMKARAAELNIESEIEALSISEASNKIDSVDIVMLGPQVRYQEKQIKDMAAGRIPVTVIDMLAYGKMDGTAVLDKALELIG</sequence>
<comment type="caution">
    <text evidence="9">The sequence shown here is derived from an EMBL/GenBank/DDBJ whole genome shotgun (WGS) entry which is preliminary data.</text>
</comment>
<keyword evidence="2" id="KW-0597">Phosphoprotein</keyword>
<dbReference type="InterPro" id="IPR013012">
    <property type="entry name" value="PTS_EIIB_3"/>
</dbReference>
<dbReference type="InterPro" id="IPR003501">
    <property type="entry name" value="PTS_EIIB_2/3"/>
</dbReference>
<evidence type="ECO:0000256" key="3">
    <source>
        <dbReference type="ARBA" id="ARBA00022597"/>
    </source>
</evidence>
<evidence type="ECO:0000259" key="8">
    <source>
        <dbReference type="PROSITE" id="PS51100"/>
    </source>
</evidence>
<dbReference type="PANTHER" id="PTHR34581:SF2">
    <property type="entry name" value="PTS SYSTEM N,N'-DIACETYLCHITOBIOSE-SPECIFIC EIIB COMPONENT"/>
    <property type="match status" value="1"/>
</dbReference>
<organism evidence="9 10">
    <name type="scientific">Listeria floridensis FSL S10-1187</name>
    <dbReference type="NCBI Taxonomy" id="1265817"/>
    <lineage>
        <taxon>Bacteria</taxon>
        <taxon>Bacillati</taxon>
        <taxon>Bacillota</taxon>
        <taxon>Bacilli</taxon>
        <taxon>Bacillales</taxon>
        <taxon>Listeriaceae</taxon>
        <taxon>Listeria</taxon>
    </lineage>
</organism>
<gene>
    <name evidence="9" type="ORF">MFLO_08742</name>
</gene>
<evidence type="ECO:0000256" key="5">
    <source>
        <dbReference type="ARBA" id="ARBA00022683"/>
    </source>
</evidence>
<evidence type="ECO:0000256" key="6">
    <source>
        <dbReference type="ARBA" id="ARBA00022777"/>
    </source>
</evidence>
<dbReference type="PANTHER" id="PTHR34581">
    <property type="entry name" value="PTS SYSTEM N,N'-DIACETYLCHITOBIOSE-SPECIFIC EIIB COMPONENT"/>
    <property type="match status" value="1"/>
</dbReference>
<name>A0ABN0REY0_9LIST</name>
<proteinExistence type="predicted"/>
<dbReference type="InterPro" id="IPR036095">
    <property type="entry name" value="PTS_EIIB-like_sf"/>
</dbReference>
<keyword evidence="6" id="KW-0418">Kinase</keyword>
<evidence type="ECO:0000256" key="1">
    <source>
        <dbReference type="ARBA" id="ARBA00022448"/>
    </source>
</evidence>
<keyword evidence="10" id="KW-1185">Reference proteome</keyword>
<keyword evidence="4" id="KW-0808">Transferase</keyword>
<accession>A0ABN0REY0</accession>
<evidence type="ECO:0000256" key="7">
    <source>
        <dbReference type="PROSITE-ProRule" id="PRU00423"/>
    </source>
</evidence>
<dbReference type="EMBL" id="AODF01000016">
    <property type="protein sequence ID" value="EUJ31686.1"/>
    <property type="molecule type" value="Genomic_DNA"/>
</dbReference>
<dbReference type="InterPro" id="IPR051819">
    <property type="entry name" value="PTS_sugar-specific_EIIB"/>
</dbReference>
<dbReference type="Proteomes" id="UP000019249">
    <property type="component" value="Unassembled WGS sequence"/>
</dbReference>
<keyword evidence="3" id="KW-0762">Sugar transport</keyword>
<feature type="domain" description="PTS EIIB type-3" evidence="8">
    <location>
        <begin position="1"/>
        <end position="100"/>
    </location>
</feature>
<dbReference type="PROSITE" id="PS51100">
    <property type="entry name" value="PTS_EIIB_TYPE_3"/>
    <property type="match status" value="1"/>
</dbReference>
<dbReference type="SUPFAM" id="SSF52794">
    <property type="entry name" value="PTS system IIB component-like"/>
    <property type="match status" value="1"/>
</dbReference>
<feature type="modified residue" description="Phosphocysteine; by EIIA" evidence="7">
    <location>
        <position position="8"/>
    </location>
</feature>
<evidence type="ECO:0000256" key="2">
    <source>
        <dbReference type="ARBA" id="ARBA00022553"/>
    </source>
</evidence>